<sequence length="62" mass="6268">MAITVSLAVLLGFALFLLVRLRYVGFGSALIAAAFGFFLASTGAAGPVNAFVDALLGAISSF</sequence>
<organism evidence="1 2">
    <name type="scientific">Streptomyces griseus</name>
    <dbReference type="NCBI Taxonomy" id="1911"/>
    <lineage>
        <taxon>Bacteria</taxon>
        <taxon>Bacillati</taxon>
        <taxon>Actinomycetota</taxon>
        <taxon>Actinomycetes</taxon>
        <taxon>Kitasatosporales</taxon>
        <taxon>Streptomycetaceae</taxon>
        <taxon>Streptomyces</taxon>
    </lineage>
</organism>
<dbReference type="RefSeq" id="WP_115067722.1">
    <property type="nucleotide sequence ID" value="NZ_UHID01000001.1"/>
</dbReference>
<accession>A0A380MKX8</accession>
<protein>
    <submittedName>
        <fullName evidence="1">Uncharacterized protein</fullName>
    </submittedName>
</protein>
<proteinExistence type="predicted"/>
<evidence type="ECO:0000313" key="2">
    <source>
        <dbReference type="Proteomes" id="UP000254150"/>
    </source>
</evidence>
<dbReference type="AlphaFoldDB" id="A0A380MKX8"/>
<dbReference type="EMBL" id="UHID01000001">
    <property type="protein sequence ID" value="SUO93309.1"/>
    <property type="molecule type" value="Genomic_DNA"/>
</dbReference>
<name>A0A380MKX8_STRGR</name>
<evidence type="ECO:0000313" key="1">
    <source>
        <dbReference type="EMBL" id="SUO93309.1"/>
    </source>
</evidence>
<gene>
    <name evidence="1" type="ORF">NCTC7807_00311</name>
</gene>
<reference evidence="1 2" key="1">
    <citation type="submission" date="2018-06" db="EMBL/GenBank/DDBJ databases">
        <authorList>
            <consortium name="Pathogen Informatics"/>
            <person name="Doyle S."/>
        </authorList>
    </citation>
    <scope>NUCLEOTIDE SEQUENCE [LARGE SCALE GENOMIC DNA]</scope>
    <source>
        <strain evidence="1 2">NCTC7807</strain>
    </source>
</reference>
<dbReference type="Proteomes" id="UP000254150">
    <property type="component" value="Unassembled WGS sequence"/>
</dbReference>